<dbReference type="Pfam" id="PF13377">
    <property type="entry name" value="Peripla_BP_3"/>
    <property type="match status" value="1"/>
</dbReference>
<dbReference type="GO" id="GO:0003700">
    <property type="term" value="F:DNA-binding transcription factor activity"/>
    <property type="evidence" value="ECO:0007669"/>
    <property type="project" value="TreeGrafter"/>
</dbReference>
<evidence type="ECO:0000256" key="1">
    <source>
        <dbReference type="ARBA" id="ARBA00023015"/>
    </source>
</evidence>
<dbReference type="PROSITE" id="PS50932">
    <property type="entry name" value="HTH_LACI_2"/>
    <property type="match status" value="1"/>
</dbReference>
<evidence type="ECO:0000256" key="3">
    <source>
        <dbReference type="ARBA" id="ARBA00023163"/>
    </source>
</evidence>
<dbReference type="InterPro" id="IPR028082">
    <property type="entry name" value="Peripla_BP_I"/>
</dbReference>
<evidence type="ECO:0000313" key="6">
    <source>
        <dbReference type="Proteomes" id="UP001163687"/>
    </source>
</evidence>
<dbReference type="RefSeq" id="WP_264843178.1">
    <property type="nucleotide sequence ID" value="NZ_AP025628.1"/>
</dbReference>
<organism evidence="5 6">
    <name type="scientific">Caldinitratiruptor microaerophilus</name>
    <dbReference type="NCBI Taxonomy" id="671077"/>
    <lineage>
        <taxon>Bacteria</taxon>
        <taxon>Bacillati</taxon>
        <taxon>Bacillota</taxon>
        <taxon>Clostridia</taxon>
        <taxon>Eubacteriales</taxon>
        <taxon>Symbiobacteriaceae</taxon>
        <taxon>Caldinitratiruptor</taxon>
    </lineage>
</organism>
<dbReference type="AlphaFoldDB" id="A0AA35G6J6"/>
<gene>
    <name evidence="5" type="ORF">caldi_01510</name>
</gene>
<keyword evidence="6" id="KW-1185">Reference proteome</keyword>
<dbReference type="KEGG" id="cmic:caldi_01510"/>
<dbReference type="PRINTS" id="PR00036">
    <property type="entry name" value="HTHLACI"/>
</dbReference>
<dbReference type="Proteomes" id="UP001163687">
    <property type="component" value="Chromosome"/>
</dbReference>
<dbReference type="GO" id="GO:0000976">
    <property type="term" value="F:transcription cis-regulatory region binding"/>
    <property type="evidence" value="ECO:0007669"/>
    <property type="project" value="TreeGrafter"/>
</dbReference>
<evidence type="ECO:0000313" key="5">
    <source>
        <dbReference type="EMBL" id="BDG59061.1"/>
    </source>
</evidence>
<dbReference type="InterPro" id="IPR000843">
    <property type="entry name" value="HTH_LacI"/>
</dbReference>
<dbReference type="SUPFAM" id="SSF53822">
    <property type="entry name" value="Periplasmic binding protein-like I"/>
    <property type="match status" value="1"/>
</dbReference>
<name>A0AA35G6J6_9FIRM</name>
<dbReference type="SUPFAM" id="SSF47413">
    <property type="entry name" value="lambda repressor-like DNA-binding domains"/>
    <property type="match status" value="1"/>
</dbReference>
<dbReference type="InterPro" id="IPR046335">
    <property type="entry name" value="LacI/GalR-like_sensor"/>
</dbReference>
<evidence type="ECO:0000259" key="4">
    <source>
        <dbReference type="PROSITE" id="PS50932"/>
    </source>
</evidence>
<feature type="domain" description="HTH lacI-type" evidence="4">
    <location>
        <begin position="2"/>
        <end position="56"/>
    </location>
</feature>
<reference evidence="5" key="1">
    <citation type="submission" date="2022-03" db="EMBL/GenBank/DDBJ databases">
        <title>Complete genome sequence of Caldinitratiruptor microaerophilus.</title>
        <authorList>
            <person name="Mukaiyama R."/>
            <person name="Nishiyama T."/>
            <person name="Ueda K."/>
        </authorList>
    </citation>
    <scope>NUCLEOTIDE SEQUENCE</scope>
    <source>
        <strain evidence="5">JCM 16183</strain>
    </source>
</reference>
<evidence type="ECO:0000256" key="2">
    <source>
        <dbReference type="ARBA" id="ARBA00023125"/>
    </source>
</evidence>
<dbReference type="FunFam" id="1.10.260.40:FF:000002">
    <property type="entry name" value="HTH-type transcriptional repressor PurR"/>
    <property type="match status" value="1"/>
</dbReference>
<keyword evidence="1" id="KW-0805">Transcription regulation</keyword>
<accession>A0AA35G6J6</accession>
<dbReference type="Gene3D" id="3.40.50.2300">
    <property type="match status" value="2"/>
</dbReference>
<dbReference type="EMBL" id="AP025628">
    <property type="protein sequence ID" value="BDG59061.1"/>
    <property type="molecule type" value="Genomic_DNA"/>
</dbReference>
<keyword evidence="3" id="KW-0804">Transcription</keyword>
<dbReference type="PANTHER" id="PTHR30146">
    <property type="entry name" value="LACI-RELATED TRANSCRIPTIONAL REPRESSOR"/>
    <property type="match status" value="1"/>
</dbReference>
<protein>
    <submittedName>
        <fullName evidence="5">LacI family transcriptional regulator</fullName>
    </submittedName>
</protein>
<dbReference type="SMART" id="SM00354">
    <property type="entry name" value="HTH_LACI"/>
    <property type="match status" value="1"/>
</dbReference>
<dbReference type="CDD" id="cd01392">
    <property type="entry name" value="HTH_LacI"/>
    <property type="match status" value="1"/>
</dbReference>
<proteinExistence type="predicted"/>
<dbReference type="PANTHER" id="PTHR30146:SF109">
    <property type="entry name" value="HTH-TYPE TRANSCRIPTIONAL REGULATOR GALS"/>
    <property type="match status" value="1"/>
</dbReference>
<dbReference type="CDD" id="cd06267">
    <property type="entry name" value="PBP1_LacI_sugar_binding-like"/>
    <property type="match status" value="1"/>
</dbReference>
<sequence>MPTARDVANRAGVSQSTVSRVLNNHPHVRPETRKRVLDAIAELDYHPNQAARSLVTQRTGSIGLVVGDIRNPFFAETAKGIVDTSRSYGYRVVLCTTDNQDTLQSEAIKLLRSQEVDGLIFGSVRMDDAEVLALIESGFPCVLYNRVLKTDAGSYVVLDNRKGARMATEHLLKLGHRRIAVLTGSRQFSTFAHRLEGYSEVLREYGIPVDRHLILDHQAYAADRIGTLRRLLGQRRPPTAIFALTDDYALQVLDTLAELDVPVPEGMAVVGFDDIRIAGHSRIGLTTVAQRKDLMGRLAVESLMELITARAEGRTPQPIRLVLEPQLIVRRTCGAQR</sequence>
<dbReference type="Gene3D" id="1.10.260.40">
    <property type="entry name" value="lambda repressor-like DNA-binding domains"/>
    <property type="match status" value="1"/>
</dbReference>
<keyword evidence="2" id="KW-0238">DNA-binding</keyword>
<dbReference type="InterPro" id="IPR010982">
    <property type="entry name" value="Lambda_DNA-bd_dom_sf"/>
</dbReference>
<dbReference type="Pfam" id="PF00356">
    <property type="entry name" value="LacI"/>
    <property type="match status" value="1"/>
</dbReference>